<comment type="similarity">
    <text evidence="1">Belongs to the HupF/HypC family.</text>
</comment>
<sequence>MCIAIPGKIISIVDETTAIADIGGISRSIKLDLVGKADESFIGRYALIHAGYAISMISDNEAEQTLEIIEKLVNLS</sequence>
<dbReference type="EMBL" id="CP002101">
    <property type="protein sequence ID" value="AEH60778.1"/>
    <property type="molecule type" value="Genomic_DNA"/>
</dbReference>
<dbReference type="STRING" id="679901.Mzhil_0916"/>
<dbReference type="HOGENOM" id="CLU_159381_2_2_2"/>
<dbReference type="GeneID" id="10822538"/>
<dbReference type="PRINTS" id="PR00445">
    <property type="entry name" value="HUPFHYPC"/>
</dbReference>
<name>F7XLC1_METZD</name>
<evidence type="ECO:0000313" key="2">
    <source>
        <dbReference type="EMBL" id="AEH60778.1"/>
    </source>
</evidence>
<gene>
    <name evidence="2" type="ordered locus">Mzhil_0916</name>
</gene>
<dbReference type="PANTHER" id="PTHR35177:SF2">
    <property type="entry name" value="HYDROGENASE MATURATION FACTOR HYBG"/>
    <property type="match status" value="1"/>
</dbReference>
<dbReference type="RefSeq" id="WP_013898217.1">
    <property type="nucleotide sequence ID" value="NC_015676.1"/>
</dbReference>
<protein>
    <submittedName>
        <fullName evidence="2">Hydrogenase assembly chaperone hypC/hupF</fullName>
    </submittedName>
</protein>
<dbReference type="PROSITE" id="PS01097">
    <property type="entry name" value="HUPF_HYPC"/>
    <property type="match status" value="1"/>
</dbReference>
<dbReference type="Gene3D" id="2.30.30.140">
    <property type="match status" value="1"/>
</dbReference>
<reference evidence="2" key="1">
    <citation type="submission" date="2010-07" db="EMBL/GenBank/DDBJ databases">
        <title>The complete genome of Methanosalsum zhilinae DSM 4017.</title>
        <authorList>
            <consortium name="US DOE Joint Genome Institute (JGI-PGF)"/>
            <person name="Lucas S."/>
            <person name="Copeland A."/>
            <person name="Lapidus A."/>
            <person name="Glavina del Rio T."/>
            <person name="Dalin E."/>
            <person name="Tice H."/>
            <person name="Bruce D."/>
            <person name="Goodwin L."/>
            <person name="Pitluck S."/>
            <person name="Kyrpides N."/>
            <person name="Mavromatis K."/>
            <person name="Ovchinnikova G."/>
            <person name="Daligault H."/>
            <person name="Detter J.C."/>
            <person name="Han C."/>
            <person name="Tapia R."/>
            <person name="Larimer F."/>
            <person name="Land M."/>
            <person name="Hauser L."/>
            <person name="Markowitz V."/>
            <person name="Cheng J.-F."/>
            <person name="Hugenholtz P."/>
            <person name="Woyke T."/>
            <person name="Wu D."/>
            <person name="Spring S."/>
            <person name="Schueler E."/>
            <person name="Brambilla E."/>
            <person name="Klenk H.-P."/>
            <person name="Eisen J.A."/>
        </authorList>
    </citation>
    <scope>NUCLEOTIDE SEQUENCE</scope>
    <source>
        <strain evidence="2">DSM 4017</strain>
    </source>
</reference>
<dbReference type="GO" id="GO:0051604">
    <property type="term" value="P:protein maturation"/>
    <property type="evidence" value="ECO:0007669"/>
    <property type="project" value="TreeGrafter"/>
</dbReference>
<dbReference type="FunFam" id="2.30.30.140:FF:000022">
    <property type="entry name" value="Hydrogenase assembly chaperone HybG"/>
    <property type="match status" value="1"/>
</dbReference>
<dbReference type="Proteomes" id="UP000006622">
    <property type="component" value="Chromosome"/>
</dbReference>
<dbReference type="PANTHER" id="PTHR35177">
    <property type="entry name" value="HYDROGENASE MATURATION FACTOR HYBG"/>
    <property type="match status" value="1"/>
</dbReference>
<organism evidence="2 3">
    <name type="scientific">Methanosalsum zhilinae (strain DSM 4017 / NBRC 107636 / OCM 62 / WeN5)</name>
    <name type="common">Methanohalophilus zhilinae</name>
    <dbReference type="NCBI Taxonomy" id="679901"/>
    <lineage>
        <taxon>Archaea</taxon>
        <taxon>Methanobacteriati</taxon>
        <taxon>Methanobacteriota</taxon>
        <taxon>Stenosarchaea group</taxon>
        <taxon>Methanomicrobia</taxon>
        <taxon>Methanosarcinales</taxon>
        <taxon>Methanosarcinaceae</taxon>
        <taxon>Methanosalsum</taxon>
    </lineage>
</organism>
<dbReference type="Pfam" id="PF01455">
    <property type="entry name" value="HupF_HypC"/>
    <property type="match status" value="1"/>
</dbReference>
<dbReference type="NCBIfam" id="TIGR00074">
    <property type="entry name" value="hypC_hupF"/>
    <property type="match status" value="1"/>
</dbReference>
<dbReference type="GO" id="GO:1902670">
    <property type="term" value="F:carbon dioxide binding"/>
    <property type="evidence" value="ECO:0007669"/>
    <property type="project" value="TreeGrafter"/>
</dbReference>
<dbReference type="SUPFAM" id="SSF159127">
    <property type="entry name" value="HupF/HypC-like"/>
    <property type="match status" value="1"/>
</dbReference>
<dbReference type="InterPro" id="IPR019812">
    <property type="entry name" value="Hydgase_assmbl_chp_CS"/>
</dbReference>
<dbReference type="InterPro" id="IPR001109">
    <property type="entry name" value="Hydrogenase_HupF/HypC"/>
</dbReference>
<dbReference type="KEGG" id="mzh:Mzhil_0916"/>
<dbReference type="GO" id="GO:0005506">
    <property type="term" value="F:iron ion binding"/>
    <property type="evidence" value="ECO:0007669"/>
    <property type="project" value="TreeGrafter"/>
</dbReference>
<proteinExistence type="inferred from homology"/>
<evidence type="ECO:0000256" key="1">
    <source>
        <dbReference type="ARBA" id="ARBA00006018"/>
    </source>
</evidence>
<dbReference type="AlphaFoldDB" id="F7XLC1"/>
<evidence type="ECO:0000313" key="3">
    <source>
        <dbReference type="Proteomes" id="UP000006622"/>
    </source>
</evidence>
<dbReference type="OrthoDB" id="43695at2157"/>
<accession>F7XLC1</accession>
<keyword evidence="3" id="KW-1185">Reference proteome</keyword>